<dbReference type="Gene3D" id="3.40.120.10">
    <property type="entry name" value="Alpha-D-Glucose-1,6-Bisphosphate, subunit A, domain 3"/>
    <property type="match status" value="2"/>
</dbReference>
<dbReference type="GO" id="GO:0016868">
    <property type="term" value="F:intramolecular phosphotransferase activity"/>
    <property type="evidence" value="ECO:0007669"/>
    <property type="project" value="InterPro"/>
</dbReference>
<dbReference type="GO" id="GO:0005975">
    <property type="term" value="P:carbohydrate metabolic process"/>
    <property type="evidence" value="ECO:0007669"/>
    <property type="project" value="InterPro"/>
</dbReference>
<organism evidence="9">
    <name type="scientific">marine sediment metagenome</name>
    <dbReference type="NCBI Taxonomy" id="412755"/>
    <lineage>
        <taxon>unclassified sequences</taxon>
        <taxon>metagenomes</taxon>
        <taxon>ecological metagenomes</taxon>
    </lineage>
</organism>
<dbReference type="GO" id="GO:0000287">
    <property type="term" value="F:magnesium ion binding"/>
    <property type="evidence" value="ECO:0007669"/>
    <property type="project" value="InterPro"/>
</dbReference>
<dbReference type="InterPro" id="IPR016066">
    <property type="entry name" value="A-D-PHexomutase_CS"/>
</dbReference>
<comment type="caution">
    <text evidence="9">The sequence shown here is derived from an EMBL/GenBank/DDBJ whole genome shotgun (WGS) entry which is preliminary data.</text>
</comment>
<dbReference type="Pfam" id="PF02879">
    <property type="entry name" value="PGM_PMM_II"/>
    <property type="match status" value="1"/>
</dbReference>
<dbReference type="AlphaFoldDB" id="X1DIY7"/>
<protein>
    <recommendedName>
        <fullName evidence="10">Alpha-D-phosphohexomutase alpha/beta/alpha domain-containing protein</fullName>
    </recommendedName>
</protein>
<sequence length="231" mass="24711">MGLFGTSGIRGLLDKSLVYLALKVGLAAGKIYGNVVVGSDTRTSSDVLKHALISGLLAAGCRCEDAGIAPTPTIGFVTRKFDAGVVITASHNPPQYNGIKLLNPDGSAFNSYQQRQIEEMILNDSFGVAPWEEIKGSGIQNGVIEQHIERILQDFPAELRLKLVLDCGCGAASAVTPYLLRKLGCEVVEINCYPSGFFPRGIEPTESNLQDLMRATREFDADLGIAHDGDG</sequence>
<comment type="similarity">
    <text evidence="2">Belongs to the phosphohexose mutase family.</text>
</comment>
<accession>X1DIY7</accession>
<keyword evidence="5" id="KW-0460">Magnesium</keyword>
<keyword evidence="3" id="KW-0597">Phosphoprotein</keyword>
<evidence type="ECO:0000256" key="2">
    <source>
        <dbReference type="ARBA" id="ARBA00010231"/>
    </source>
</evidence>
<dbReference type="PANTHER" id="PTHR43771:SF1">
    <property type="entry name" value="PHOSPHOMANNOMUTASE"/>
    <property type="match status" value="1"/>
</dbReference>
<feature type="domain" description="Alpha-D-phosphohexomutase alpha/beta/alpha" evidence="8">
    <location>
        <begin position="146"/>
        <end position="231"/>
    </location>
</feature>
<feature type="domain" description="Alpha-D-phosphohexomutase alpha/beta/alpha" evidence="7">
    <location>
        <begin position="3"/>
        <end position="125"/>
    </location>
</feature>
<comment type="cofactor">
    <cofactor evidence="1">
        <name>Mg(2+)</name>
        <dbReference type="ChEBI" id="CHEBI:18420"/>
    </cofactor>
</comment>
<dbReference type="InterPro" id="IPR016055">
    <property type="entry name" value="A-D-PHexomutase_a/b/a-I/II/III"/>
</dbReference>
<dbReference type="PRINTS" id="PR00509">
    <property type="entry name" value="PGMPMM"/>
</dbReference>
<dbReference type="InterPro" id="IPR005844">
    <property type="entry name" value="A-D-PHexomutase_a/b/a-I"/>
</dbReference>
<evidence type="ECO:0000256" key="1">
    <source>
        <dbReference type="ARBA" id="ARBA00001946"/>
    </source>
</evidence>
<evidence type="ECO:0008006" key="10">
    <source>
        <dbReference type="Google" id="ProtNLM"/>
    </source>
</evidence>
<evidence type="ECO:0000256" key="4">
    <source>
        <dbReference type="ARBA" id="ARBA00022723"/>
    </source>
</evidence>
<name>X1DIY7_9ZZZZ</name>
<gene>
    <name evidence="9" type="ORF">S03H2_01528</name>
</gene>
<dbReference type="SUPFAM" id="SSF53738">
    <property type="entry name" value="Phosphoglucomutase, first 3 domains"/>
    <property type="match status" value="2"/>
</dbReference>
<evidence type="ECO:0000259" key="8">
    <source>
        <dbReference type="Pfam" id="PF02879"/>
    </source>
</evidence>
<dbReference type="PROSITE" id="PS00710">
    <property type="entry name" value="PGM_PMM"/>
    <property type="match status" value="1"/>
</dbReference>
<dbReference type="InterPro" id="IPR005845">
    <property type="entry name" value="A-D-PHexomutase_a/b/a-II"/>
</dbReference>
<proteinExistence type="inferred from homology"/>
<feature type="non-terminal residue" evidence="9">
    <location>
        <position position="231"/>
    </location>
</feature>
<evidence type="ECO:0000313" key="9">
    <source>
        <dbReference type="EMBL" id="GAH20861.1"/>
    </source>
</evidence>
<keyword evidence="4" id="KW-0479">Metal-binding</keyword>
<evidence type="ECO:0000256" key="5">
    <source>
        <dbReference type="ARBA" id="ARBA00022842"/>
    </source>
</evidence>
<evidence type="ECO:0000256" key="3">
    <source>
        <dbReference type="ARBA" id="ARBA00022553"/>
    </source>
</evidence>
<dbReference type="Pfam" id="PF02878">
    <property type="entry name" value="PGM_PMM_I"/>
    <property type="match status" value="1"/>
</dbReference>
<keyword evidence="6" id="KW-0413">Isomerase</keyword>
<reference evidence="9" key="1">
    <citation type="journal article" date="2014" name="Front. Microbiol.">
        <title>High frequency of phylogenetically diverse reductive dehalogenase-homologous genes in deep subseafloor sedimentary metagenomes.</title>
        <authorList>
            <person name="Kawai M."/>
            <person name="Futagami T."/>
            <person name="Toyoda A."/>
            <person name="Takaki Y."/>
            <person name="Nishi S."/>
            <person name="Hori S."/>
            <person name="Arai W."/>
            <person name="Tsubouchi T."/>
            <person name="Morono Y."/>
            <person name="Uchiyama I."/>
            <person name="Ito T."/>
            <person name="Fujiyama A."/>
            <person name="Inagaki F."/>
            <person name="Takami H."/>
        </authorList>
    </citation>
    <scope>NUCLEOTIDE SEQUENCE</scope>
    <source>
        <strain evidence="9">Expedition CK06-06</strain>
    </source>
</reference>
<evidence type="ECO:0000256" key="6">
    <source>
        <dbReference type="ARBA" id="ARBA00023235"/>
    </source>
</evidence>
<evidence type="ECO:0000259" key="7">
    <source>
        <dbReference type="Pfam" id="PF02878"/>
    </source>
</evidence>
<dbReference type="EMBL" id="BARU01000454">
    <property type="protein sequence ID" value="GAH20861.1"/>
    <property type="molecule type" value="Genomic_DNA"/>
</dbReference>
<dbReference type="InterPro" id="IPR005841">
    <property type="entry name" value="Alpha-D-phosphohexomutase_SF"/>
</dbReference>
<dbReference type="PANTHER" id="PTHR43771">
    <property type="entry name" value="PHOSPHOMANNOMUTASE"/>
    <property type="match status" value="1"/>
</dbReference>